<keyword evidence="3" id="KW-1185">Reference proteome</keyword>
<reference evidence="3" key="1">
    <citation type="journal article" date="2011" name="PLoS Genet.">
        <title>Genomic analysis of the necrotrophic fungal pathogens Sclerotinia sclerotiorum and Botrytis cinerea.</title>
        <authorList>
            <person name="Amselem J."/>
            <person name="Cuomo C.A."/>
            <person name="van Kan J.A."/>
            <person name="Viaud M."/>
            <person name="Benito E.P."/>
            <person name="Couloux A."/>
            <person name="Coutinho P.M."/>
            <person name="de Vries R.P."/>
            <person name="Dyer P.S."/>
            <person name="Fillinger S."/>
            <person name="Fournier E."/>
            <person name="Gout L."/>
            <person name="Hahn M."/>
            <person name="Kohn L."/>
            <person name="Lapalu N."/>
            <person name="Plummer K.M."/>
            <person name="Pradier J.M."/>
            <person name="Quevillon E."/>
            <person name="Sharon A."/>
            <person name="Simon A."/>
            <person name="ten Have A."/>
            <person name="Tudzynski B."/>
            <person name="Tudzynski P."/>
            <person name="Wincker P."/>
            <person name="Andrew M."/>
            <person name="Anthouard V."/>
            <person name="Beever R.E."/>
            <person name="Beffa R."/>
            <person name="Benoit I."/>
            <person name="Bouzid O."/>
            <person name="Brault B."/>
            <person name="Chen Z."/>
            <person name="Choquer M."/>
            <person name="Collemare J."/>
            <person name="Cotton P."/>
            <person name="Danchin E.G."/>
            <person name="Da Silva C."/>
            <person name="Gautier A."/>
            <person name="Giraud C."/>
            <person name="Giraud T."/>
            <person name="Gonzalez C."/>
            <person name="Grossetete S."/>
            <person name="Guldener U."/>
            <person name="Henrissat B."/>
            <person name="Howlett B.J."/>
            <person name="Kodira C."/>
            <person name="Kretschmer M."/>
            <person name="Lappartient A."/>
            <person name="Leroch M."/>
            <person name="Levis C."/>
            <person name="Mauceli E."/>
            <person name="Neuveglise C."/>
            <person name="Oeser B."/>
            <person name="Pearson M."/>
            <person name="Poulain J."/>
            <person name="Poussereau N."/>
            <person name="Quesneville H."/>
            <person name="Rascle C."/>
            <person name="Schumacher J."/>
            <person name="Segurens B."/>
            <person name="Sexton A."/>
            <person name="Silva E."/>
            <person name="Sirven C."/>
            <person name="Soanes D.M."/>
            <person name="Talbot N.J."/>
            <person name="Templeton M."/>
            <person name="Yandava C."/>
            <person name="Yarden O."/>
            <person name="Zeng Q."/>
            <person name="Rollins J.A."/>
            <person name="Lebrun M.H."/>
            <person name="Dickman M."/>
        </authorList>
    </citation>
    <scope>NUCLEOTIDE SEQUENCE [LARGE SCALE GENOMIC DNA]</scope>
    <source>
        <strain evidence="3">ATCC 18683 / 1980 / Ss-1</strain>
    </source>
</reference>
<protein>
    <submittedName>
        <fullName evidence="2">Uncharacterized protein</fullName>
    </submittedName>
</protein>
<accession>A7EFD7</accession>
<dbReference type="AlphaFoldDB" id="A7EFD7"/>
<dbReference type="EMBL" id="CH476625">
    <property type="protein sequence ID" value="EDO01553.1"/>
    <property type="molecule type" value="Genomic_DNA"/>
</dbReference>
<proteinExistence type="predicted"/>
<sequence>MTDTNPKAVNAYHHPNIPPSEKSEIVPLKDIVPPNKPISISTIMSDNYVGGTARVVDIDNVRQCQAVSSKHAKPPVERH</sequence>
<organism evidence="2 3">
    <name type="scientific">Sclerotinia sclerotiorum (strain ATCC 18683 / 1980 / Ss-1)</name>
    <name type="common">White mold</name>
    <name type="synonym">Whetzelinia sclerotiorum</name>
    <dbReference type="NCBI Taxonomy" id="665079"/>
    <lineage>
        <taxon>Eukaryota</taxon>
        <taxon>Fungi</taxon>
        <taxon>Dikarya</taxon>
        <taxon>Ascomycota</taxon>
        <taxon>Pezizomycotina</taxon>
        <taxon>Leotiomycetes</taxon>
        <taxon>Helotiales</taxon>
        <taxon>Sclerotiniaceae</taxon>
        <taxon>Sclerotinia</taxon>
    </lineage>
</organism>
<dbReference type="HOGENOM" id="CLU_2607449_0_0_1"/>
<feature type="region of interest" description="Disordered" evidence="1">
    <location>
        <begin position="1"/>
        <end position="22"/>
    </location>
</feature>
<dbReference type="GeneID" id="5490922"/>
<evidence type="ECO:0000313" key="2">
    <source>
        <dbReference type="EMBL" id="EDO01553.1"/>
    </source>
</evidence>
<dbReference type="InParanoid" id="A7EFD7"/>
<dbReference type="Proteomes" id="UP000001312">
    <property type="component" value="Unassembled WGS sequence"/>
</dbReference>
<dbReference type="KEGG" id="ssl:SS1G_04028"/>
<evidence type="ECO:0000313" key="3">
    <source>
        <dbReference type="Proteomes" id="UP000001312"/>
    </source>
</evidence>
<evidence type="ECO:0000256" key="1">
    <source>
        <dbReference type="SAM" id="MobiDB-lite"/>
    </source>
</evidence>
<dbReference type="RefSeq" id="XP_001594221.1">
    <property type="nucleotide sequence ID" value="XM_001594171.1"/>
</dbReference>
<name>A7EFD7_SCLS1</name>
<gene>
    <name evidence="2" type="ORF">SS1G_04028</name>
</gene>